<feature type="region of interest" description="Disordered" evidence="1">
    <location>
        <begin position="153"/>
        <end position="205"/>
    </location>
</feature>
<evidence type="ECO:0000259" key="2">
    <source>
        <dbReference type="Pfam" id="PF12776"/>
    </source>
</evidence>
<dbReference type="PANTHER" id="PTHR47584">
    <property type="match status" value="1"/>
</dbReference>
<feature type="compositionally biased region" description="Basic and acidic residues" evidence="1">
    <location>
        <begin position="179"/>
        <end position="193"/>
    </location>
</feature>
<evidence type="ECO:0000256" key="1">
    <source>
        <dbReference type="SAM" id="MobiDB-lite"/>
    </source>
</evidence>
<dbReference type="PANTHER" id="PTHR47584:SF14">
    <property type="entry name" value="L10-INTERACTING MYB DOMAIN-CONTAINING PROTEIN-LIKE"/>
    <property type="match status" value="1"/>
</dbReference>
<dbReference type="InterPro" id="IPR045026">
    <property type="entry name" value="LIMYB"/>
</dbReference>
<dbReference type="Proteomes" id="UP001324115">
    <property type="component" value="Unassembled WGS sequence"/>
</dbReference>
<dbReference type="InterPro" id="IPR024752">
    <property type="entry name" value="Myb/SANT-like_dom"/>
</dbReference>
<feature type="compositionally biased region" description="Polar residues" evidence="1">
    <location>
        <begin position="236"/>
        <end position="245"/>
    </location>
</feature>
<reference evidence="3 4" key="1">
    <citation type="journal article" date="2023" name="G3 (Bethesda)">
        <title>A haplotype-resolved chromosome-scale genome for Quercus rubra L. provides insights into the genetics of adaptive traits for red oak species.</title>
        <authorList>
            <person name="Kapoor B."/>
            <person name="Jenkins J."/>
            <person name="Schmutz J."/>
            <person name="Zhebentyayeva T."/>
            <person name="Kuelheim C."/>
            <person name="Coggeshall M."/>
            <person name="Heim C."/>
            <person name="Lasky J.R."/>
            <person name="Leites L."/>
            <person name="Islam-Faridi N."/>
            <person name="Romero-Severson J."/>
            <person name="DeLeo V.L."/>
            <person name="Lucas S.M."/>
            <person name="Lazic D."/>
            <person name="Gailing O."/>
            <person name="Carlson J."/>
            <person name="Staton M."/>
        </authorList>
    </citation>
    <scope>NUCLEOTIDE SEQUENCE [LARGE SCALE GENOMIC DNA]</scope>
    <source>
        <strain evidence="3">Pseudo-F2</strain>
    </source>
</reference>
<sequence length="304" mass="34586">MAQETQDVDDKKWPPHIEHLFIDLMVNEQQKGNMEHGVFKPKAWLSITKTLNEQTGKSFTPKQLLRHTGLGWDETTQTITDSDEVWANVIAGDNKAAALRKKGCPDYEKLKQLFALNTATDSLQISLNTPAPDSDEKCVLEEELADEAREAHRTQLDDDDCYNPNMEGITQDNPTIDEQTQRKDKRPMEEPTTKGKKVAKKNDRASEMTIALQEYTALARERFSKKKGKSYGSSDHVAQSSSGGNPCSLGRALEVLNQYTNLDDDTYLNVAEALQKKEKRVLFMAMPEQRRRRFMERHAEQPDN</sequence>
<feature type="region of interest" description="Disordered" evidence="1">
    <location>
        <begin position="226"/>
        <end position="246"/>
    </location>
</feature>
<proteinExistence type="predicted"/>
<dbReference type="AlphaFoldDB" id="A0AAN7J3H4"/>
<accession>A0AAN7J3H4</accession>
<gene>
    <name evidence="3" type="ORF">RGQ29_014527</name>
</gene>
<name>A0AAN7J3H4_QUERU</name>
<dbReference type="Pfam" id="PF12776">
    <property type="entry name" value="Myb_DNA-bind_3"/>
    <property type="match status" value="1"/>
</dbReference>
<evidence type="ECO:0000313" key="3">
    <source>
        <dbReference type="EMBL" id="KAK4596516.1"/>
    </source>
</evidence>
<evidence type="ECO:0000313" key="4">
    <source>
        <dbReference type="Proteomes" id="UP001324115"/>
    </source>
</evidence>
<dbReference type="EMBL" id="JAXUIC010000003">
    <property type="protein sequence ID" value="KAK4596516.1"/>
    <property type="molecule type" value="Genomic_DNA"/>
</dbReference>
<comment type="caution">
    <text evidence="3">The sequence shown here is derived from an EMBL/GenBank/DDBJ whole genome shotgun (WGS) entry which is preliminary data.</text>
</comment>
<keyword evidence="4" id="KW-1185">Reference proteome</keyword>
<protein>
    <recommendedName>
        <fullName evidence="2">Myb/SANT-like domain-containing protein</fullName>
    </recommendedName>
</protein>
<feature type="domain" description="Myb/SANT-like" evidence="2">
    <location>
        <begin position="12"/>
        <end position="68"/>
    </location>
</feature>
<organism evidence="3 4">
    <name type="scientific">Quercus rubra</name>
    <name type="common">Northern red oak</name>
    <name type="synonym">Quercus borealis</name>
    <dbReference type="NCBI Taxonomy" id="3512"/>
    <lineage>
        <taxon>Eukaryota</taxon>
        <taxon>Viridiplantae</taxon>
        <taxon>Streptophyta</taxon>
        <taxon>Embryophyta</taxon>
        <taxon>Tracheophyta</taxon>
        <taxon>Spermatophyta</taxon>
        <taxon>Magnoliopsida</taxon>
        <taxon>eudicotyledons</taxon>
        <taxon>Gunneridae</taxon>
        <taxon>Pentapetalae</taxon>
        <taxon>rosids</taxon>
        <taxon>fabids</taxon>
        <taxon>Fagales</taxon>
        <taxon>Fagaceae</taxon>
        <taxon>Quercus</taxon>
    </lineage>
</organism>
<feature type="compositionally biased region" description="Polar residues" evidence="1">
    <location>
        <begin position="168"/>
        <end position="178"/>
    </location>
</feature>